<dbReference type="Proteomes" id="UP000243180">
    <property type="component" value="Chromosome"/>
</dbReference>
<sequence>MSIATPARITNSVLRSLPPKENQRMLAASEQVRLVYGDVLCEPGMPIRHVYFPNSGVISLLTPLGGHESVEVGLVGREGMAGMGLFLGSGVSPVQMLVQGSGSATRMKATSFRNEIKRSPALQLGLSHYLYAFMAQVAQTAACNRHHQLGQRLARWLLMTQDRLQSNEFHLTQEFLAHMLGVRRVGVTRAAGLLQEKKLISYRRGSLTVLDRKGLERASCRCYRDVNNLRDRMLD</sequence>
<dbReference type="Gene3D" id="1.10.10.10">
    <property type="entry name" value="Winged helix-like DNA-binding domain superfamily/Winged helix DNA-binding domain"/>
    <property type="match status" value="1"/>
</dbReference>
<dbReference type="GO" id="GO:0003677">
    <property type="term" value="F:DNA binding"/>
    <property type="evidence" value="ECO:0007669"/>
    <property type="project" value="UniProtKB-KW"/>
</dbReference>
<dbReference type="OrthoDB" id="8969464at2"/>
<evidence type="ECO:0000256" key="1">
    <source>
        <dbReference type="ARBA" id="ARBA00023015"/>
    </source>
</evidence>
<dbReference type="InterPro" id="IPR000595">
    <property type="entry name" value="cNMP-bd_dom"/>
</dbReference>
<dbReference type="Gene3D" id="2.60.120.10">
    <property type="entry name" value="Jelly Rolls"/>
    <property type="match status" value="1"/>
</dbReference>
<dbReference type="SUPFAM" id="SSF51206">
    <property type="entry name" value="cAMP-binding domain-like"/>
    <property type="match status" value="1"/>
</dbReference>
<evidence type="ECO:0000313" key="5">
    <source>
        <dbReference type="EMBL" id="BAV34080.1"/>
    </source>
</evidence>
<dbReference type="InterPro" id="IPR014710">
    <property type="entry name" value="RmlC-like_jellyroll"/>
</dbReference>
<dbReference type="GO" id="GO:0005829">
    <property type="term" value="C:cytosol"/>
    <property type="evidence" value="ECO:0007669"/>
    <property type="project" value="TreeGrafter"/>
</dbReference>
<organism evidence="5 6">
    <name type="scientific">Sulfuricaulis limicola</name>
    <dbReference type="NCBI Taxonomy" id="1620215"/>
    <lineage>
        <taxon>Bacteria</taxon>
        <taxon>Pseudomonadati</taxon>
        <taxon>Pseudomonadota</taxon>
        <taxon>Gammaproteobacteria</taxon>
        <taxon>Acidiferrobacterales</taxon>
        <taxon>Acidiferrobacteraceae</taxon>
        <taxon>Sulfuricaulis</taxon>
    </lineage>
</organism>
<dbReference type="PANTHER" id="PTHR24567:SF74">
    <property type="entry name" value="HTH-TYPE TRANSCRIPTIONAL REGULATOR ARCR"/>
    <property type="match status" value="1"/>
</dbReference>
<evidence type="ECO:0000259" key="4">
    <source>
        <dbReference type="PROSITE" id="PS51063"/>
    </source>
</evidence>
<keyword evidence="3" id="KW-0804">Transcription</keyword>
<gene>
    <name evidence="5" type="ORF">SCL_1782</name>
</gene>
<evidence type="ECO:0000256" key="2">
    <source>
        <dbReference type="ARBA" id="ARBA00023125"/>
    </source>
</evidence>
<dbReference type="InterPro" id="IPR036388">
    <property type="entry name" value="WH-like_DNA-bd_sf"/>
</dbReference>
<dbReference type="PANTHER" id="PTHR24567">
    <property type="entry name" value="CRP FAMILY TRANSCRIPTIONAL REGULATORY PROTEIN"/>
    <property type="match status" value="1"/>
</dbReference>
<feature type="domain" description="HTH crp-type" evidence="4">
    <location>
        <begin position="147"/>
        <end position="213"/>
    </location>
</feature>
<protein>
    <submittedName>
        <fullName evidence="5">Crp/Fnr family transcriptional regulator</fullName>
    </submittedName>
</protein>
<reference evidence="5 6" key="1">
    <citation type="submission" date="2015-05" db="EMBL/GenBank/DDBJ databases">
        <title>Complete genome sequence of a sulfur-oxidizing gammaproteobacterium strain HA5.</title>
        <authorList>
            <person name="Miura A."/>
            <person name="Kojima H."/>
            <person name="Fukui M."/>
        </authorList>
    </citation>
    <scope>NUCLEOTIDE SEQUENCE [LARGE SCALE GENOMIC DNA]</scope>
    <source>
        <strain evidence="5 6">HA5</strain>
    </source>
</reference>
<evidence type="ECO:0000256" key="3">
    <source>
        <dbReference type="ARBA" id="ARBA00023163"/>
    </source>
</evidence>
<dbReference type="SUPFAM" id="SSF46785">
    <property type="entry name" value="Winged helix' DNA-binding domain"/>
    <property type="match status" value="1"/>
</dbReference>
<dbReference type="Pfam" id="PF13545">
    <property type="entry name" value="HTH_Crp_2"/>
    <property type="match status" value="1"/>
</dbReference>
<keyword evidence="2" id="KW-0238">DNA-binding</keyword>
<dbReference type="CDD" id="cd00038">
    <property type="entry name" value="CAP_ED"/>
    <property type="match status" value="1"/>
</dbReference>
<dbReference type="InterPro" id="IPR050397">
    <property type="entry name" value="Env_Response_Regulators"/>
</dbReference>
<accession>A0A1B4XGZ1</accession>
<name>A0A1B4XGZ1_9GAMM</name>
<dbReference type="InterPro" id="IPR012318">
    <property type="entry name" value="HTH_CRP"/>
</dbReference>
<dbReference type="PROSITE" id="PS51063">
    <property type="entry name" value="HTH_CRP_2"/>
    <property type="match status" value="1"/>
</dbReference>
<evidence type="ECO:0000313" key="6">
    <source>
        <dbReference type="Proteomes" id="UP000243180"/>
    </source>
</evidence>
<dbReference type="KEGG" id="slim:SCL_1782"/>
<proteinExistence type="predicted"/>
<dbReference type="EMBL" id="AP014879">
    <property type="protein sequence ID" value="BAV34080.1"/>
    <property type="molecule type" value="Genomic_DNA"/>
</dbReference>
<keyword evidence="1" id="KW-0805">Transcription regulation</keyword>
<dbReference type="InterPro" id="IPR036390">
    <property type="entry name" value="WH_DNA-bd_sf"/>
</dbReference>
<dbReference type="InterPro" id="IPR018490">
    <property type="entry name" value="cNMP-bd_dom_sf"/>
</dbReference>
<dbReference type="AlphaFoldDB" id="A0A1B4XGZ1"/>
<keyword evidence="6" id="KW-1185">Reference proteome</keyword>
<dbReference type="InParanoid" id="A0A1B4XGZ1"/>
<dbReference type="GO" id="GO:0003700">
    <property type="term" value="F:DNA-binding transcription factor activity"/>
    <property type="evidence" value="ECO:0007669"/>
    <property type="project" value="TreeGrafter"/>
</dbReference>